<dbReference type="Proteomes" id="UP000837801">
    <property type="component" value="Unassembled WGS sequence"/>
</dbReference>
<dbReference type="PANTHER" id="PTHR28038">
    <property type="entry name" value="ADL329WP"/>
    <property type="match status" value="1"/>
</dbReference>
<dbReference type="InterPro" id="IPR005351">
    <property type="entry name" value="ASTER"/>
</dbReference>
<evidence type="ECO:0000313" key="5">
    <source>
        <dbReference type="EMBL" id="CAH2350403.1"/>
    </source>
</evidence>
<organism evidence="5 6">
    <name type="scientific">[Candida] railenensis</name>
    <dbReference type="NCBI Taxonomy" id="45579"/>
    <lineage>
        <taxon>Eukaryota</taxon>
        <taxon>Fungi</taxon>
        <taxon>Dikarya</taxon>
        <taxon>Ascomycota</taxon>
        <taxon>Saccharomycotina</taxon>
        <taxon>Pichiomycetes</taxon>
        <taxon>Debaryomycetaceae</taxon>
        <taxon>Kurtzmaniella</taxon>
    </lineage>
</organism>
<accession>A0A9P0QJR1</accession>
<evidence type="ECO:0000256" key="4">
    <source>
        <dbReference type="ARBA" id="ARBA00023136"/>
    </source>
</evidence>
<proteinExistence type="predicted"/>
<comment type="caution">
    <text evidence="5">The sequence shown here is derived from an EMBL/GenBank/DDBJ whole genome shotgun (WGS) entry which is preliminary data.</text>
</comment>
<evidence type="ECO:0000256" key="2">
    <source>
        <dbReference type="ARBA" id="ARBA00022692"/>
    </source>
</evidence>
<evidence type="ECO:0000256" key="3">
    <source>
        <dbReference type="ARBA" id="ARBA00022989"/>
    </source>
</evidence>
<gene>
    <name evidence="5" type="ORF">CLIB1423_01S09296</name>
</gene>
<evidence type="ECO:0000313" key="6">
    <source>
        <dbReference type="Proteomes" id="UP000837801"/>
    </source>
</evidence>
<dbReference type="EMBL" id="CAKXYY010000001">
    <property type="protein sequence ID" value="CAH2350403.1"/>
    <property type="molecule type" value="Genomic_DNA"/>
</dbReference>
<dbReference type="PANTHER" id="PTHR28038:SF1">
    <property type="entry name" value="ADL329WP"/>
    <property type="match status" value="1"/>
</dbReference>
<dbReference type="GO" id="GO:0045048">
    <property type="term" value="P:protein insertion into ER membrane"/>
    <property type="evidence" value="ECO:0007669"/>
    <property type="project" value="InterPro"/>
</dbReference>
<dbReference type="GO" id="GO:0005789">
    <property type="term" value="C:endoplasmic reticulum membrane"/>
    <property type="evidence" value="ECO:0007669"/>
    <property type="project" value="InterPro"/>
</dbReference>
<name>A0A9P0QJR1_9ASCO</name>
<protein>
    <submittedName>
        <fullName evidence="5">Uncharacterized protein</fullName>
    </submittedName>
</protein>
<keyword evidence="6" id="KW-1185">Reference proteome</keyword>
<dbReference type="OrthoDB" id="284718at2759"/>
<reference evidence="5" key="1">
    <citation type="submission" date="2022-03" db="EMBL/GenBank/DDBJ databases">
        <authorList>
            <person name="Legras J.-L."/>
            <person name="Devillers H."/>
            <person name="Grondin C."/>
        </authorList>
    </citation>
    <scope>NUCLEOTIDE SEQUENCE</scope>
    <source>
        <strain evidence="5">CLIB 1423</strain>
    </source>
</reference>
<keyword evidence="3" id="KW-1133">Transmembrane helix</keyword>
<comment type="subcellular location">
    <subcellularLocation>
        <location evidence="1">Membrane</location>
    </subcellularLocation>
</comment>
<dbReference type="AlphaFoldDB" id="A0A9P0QJR1"/>
<keyword evidence="2" id="KW-0812">Transmembrane</keyword>
<dbReference type="Pfam" id="PF03669">
    <property type="entry name" value="ASTER"/>
    <property type="match status" value="1"/>
</dbReference>
<dbReference type="GO" id="GO:0044183">
    <property type="term" value="F:protein folding chaperone"/>
    <property type="evidence" value="ECO:0007669"/>
    <property type="project" value="InterPro"/>
</dbReference>
<sequence length="119" mass="13149">MSESVIRPDLVIPYKHSPAKARAEATGMVSQTLPMAAMFMRNKLLSWSAVFLAVQAYLNEPAHKEEDNKDSASQPPLLRILFAIISLFTCYMDVFFPQPQKTAKFVKDAAETIAAATTA</sequence>
<evidence type="ECO:0000256" key="1">
    <source>
        <dbReference type="ARBA" id="ARBA00004370"/>
    </source>
</evidence>
<keyword evidence="4" id="KW-0472">Membrane</keyword>